<evidence type="ECO:0000313" key="2">
    <source>
        <dbReference type="EMBL" id="OCB48119.1"/>
    </source>
</evidence>
<gene>
    <name evidence="2" type="ORF">A5677_25610</name>
</gene>
<protein>
    <recommendedName>
        <fullName evidence="4">Secreted protein</fullName>
    </recommendedName>
</protein>
<dbReference type="Proteomes" id="UP000092683">
    <property type="component" value="Unassembled WGS sequence"/>
</dbReference>
<reference evidence="2 3" key="1">
    <citation type="submission" date="2016-06" db="EMBL/GenBank/DDBJ databases">
        <authorList>
            <person name="Kjaerup R.B."/>
            <person name="Dalgaard T.S."/>
            <person name="Juul-Madsen H.R."/>
        </authorList>
    </citation>
    <scope>NUCLEOTIDE SEQUENCE [LARGE SCALE GENOMIC DNA]</scope>
    <source>
        <strain evidence="2 3">E3012</strain>
    </source>
</reference>
<keyword evidence="1" id="KW-0732">Signal</keyword>
<dbReference type="OrthoDB" id="4637980at2"/>
<dbReference type="AlphaFoldDB" id="A0A1B9CZM8"/>
<evidence type="ECO:0000256" key="1">
    <source>
        <dbReference type="SAM" id="SignalP"/>
    </source>
</evidence>
<evidence type="ECO:0000313" key="3">
    <source>
        <dbReference type="Proteomes" id="UP000092683"/>
    </source>
</evidence>
<comment type="caution">
    <text evidence="2">The sequence shown here is derived from an EMBL/GenBank/DDBJ whole genome shotgun (WGS) entry which is preliminary data.</text>
</comment>
<feature type="signal peptide" evidence="1">
    <location>
        <begin position="1"/>
        <end position="26"/>
    </location>
</feature>
<accession>A0A1B9CZM8</accession>
<dbReference type="RefSeq" id="WP_065442743.1">
    <property type="nucleotide sequence ID" value="NZ_MBEC01000125.1"/>
</dbReference>
<name>A0A1B9CZM8_MYCMA</name>
<dbReference type="EMBL" id="MBEE01000202">
    <property type="protein sequence ID" value="OCB48119.1"/>
    <property type="molecule type" value="Genomic_DNA"/>
</dbReference>
<organism evidence="2 3">
    <name type="scientific">Mycobacterium malmoense</name>
    <dbReference type="NCBI Taxonomy" id="1780"/>
    <lineage>
        <taxon>Bacteria</taxon>
        <taxon>Bacillati</taxon>
        <taxon>Actinomycetota</taxon>
        <taxon>Actinomycetes</taxon>
        <taxon>Mycobacteriales</taxon>
        <taxon>Mycobacteriaceae</taxon>
        <taxon>Mycobacterium</taxon>
    </lineage>
</organism>
<evidence type="ECO:0008006" key="4">
    <source>
        <dbReference type="Google" id="ProtNLM"/>
    </source>
</evidence>
<feature type="chain" id="PRO_5039170115" description="Secreted protein" evidence="1">
    <location>
        <begin position="27"/>
        <end position="168"/>
    </location>
</feature>
<sequence length="168" mass="17272">MYTLTRWGTCAAVATSVTTGVMTSGAAVAGAAGGTTVVLDNYLRRCDFSRVSVAPQVPSPMLGTGSATIHTAGSKAIAEVHLYDEPEPGTHFDVGLIQMPRSSSSTCGPGDPGTAFSGMQTDAAGNGTATVQDTIRPGTTGVWVIVERRNANSQNPAEFYTSEFVAPV</sequence>
<proteinExistence type="predicted"/>